<evidence type="ECO:0000256" key="10">
    <source>
        <dbReference type="SAM" id="Phobius"/>
    </source>
</evidence>
<evidence type="ECO:0000256" key="8">
    <source>
        <dbReference type="ARBA" id="ARBA00023136"/>
    </source>
</evidence>
<name>A0A0A0IAV2_CLONO</name>
<evidence type="ECO:0000313" key="11">
    <source>
        <dbReference type="EMBL" id="KGM96700.1"/>
    </source>
</evidence>
<evidence type="ECO:0000256" key="9">
    <source>
        <dbReference type="RuleBase" id="RU004181"/>
    </source>
</evidence>
<reference evidence="11 12" key="1">
    <citation type="submission" date="2014-01" db="EMBL/GenBank/DDBJ databases">
        <title>Plasmidome dynamics in the species complex Clostridium novyi sensu lato converts strains of independent lineages into distinctly different pathogens.</title>
        <authorList>
            <person name="Skarin H."/>
            <person name="Segerman B."/>
        </authorList>
    </citation>
    <scope>NUCLEOTIDE SEQUENCE [LARGE SCALE GENOMIC DNA]</scope>
    <source>
        <strain evidence="11 12">4552</strain>
    </source>
</reference>
<dbReference type="Pfam" id="PF01252">
    <property type="entry name" value="Peptidase_A8"/>
    <property type="match status" value="1"/>
</dbReference>
<dbReference type="InterPro" id="IPR001872">
    <property type="entry name" value="Peptidase_A8"/>
</dbReference>
<keyword evidence="4 10" id="KW-0812">Transmembrane</keyword>
<evidence type="ECO:0000256" key="5">
    <source>
        <dbReference type="ARBA" id="ARBA00022750"/>
    </source>
</evidence>
<evidence type="ECO:0000256" key="4">
    <source>
        <dbReference type="ARBA" id="ARBA00022692"/>
    </source>
</evidence>
<evidence type="ECO:0000313" key="12">
    <source>
        <dbReference type="Proteomes" id="UP000030012"/>
    </source>
</evidence>
<dbReference type="PROSITE" id="PS00855">
    <property type="entry name" value="SPASE_II"/>
    <property type="match status" value="1"/>
</dbReference>
<keyword evidence="3" id="KW-0645">Protease</keyword>
<feature type="transmembrane region" description="Helical" evidence="10">
    <location>
        <begin position="128"/>
        <end position="148"/>
    </location>
</feature>
<protein>
    <submittedName>
        <fullName evidence="11">Peptidase A8</fullName>
    </submittedName>
</protein>
<evidence type="ECO:0000256" key="7">
    <source>
        <dbReference type="ARBA" id="ARBA00022989"/>
    </source>
</evidence>
<sequence length="149" mass="16996">MSFLFWSLILGIILVDRWTKRKTIAILENTKDNKSLELVENKLKLMIEDRKSKQLDGYEGGISLVVKITLILLLCAVIYFIRLMQYQGDIGLKFALSFIIGGGFGNLIDRLGYGYVIDFICIKGTRNIAFNLSRVFILTGLILLIFNLR</sequence>
<organism evidence="11 12">
    <name type="scientific">Clostridium novyi A str. 4552</name>
    <dbReference type="NCBI Taxonomy" id="1444289"/>
    <lineage>
        <taxon>Bacteria</taxon>
        <taxon>Bacillati</taxon>
        <taxon>Bacillota</taxon>
        <taxon>Clostridia</taxon>
        <taxon>Eubacteriales</taxon>
        <taxon>Clostridiaceae</taxon>
        <taxon>Clostridium</taxon>
    </lineage>
</organism>
<dbReference type="PANTHER" id="PTHR33695:SF1">
    <property type="entry name" value="LIPOPROTEIN SIGNAL PEPTIDASE"/>
    <property type="match status" value="1"/>
</dbReference>
<keyword evidence="8 10" id="KW-0472">Membrane</keyword>
<keyword evidence="5" id="KW-0064">Aspartyl protease</keyword>
<dbReference type="GO" id="GO:0016020">
    <property type="term" value="C:membrane"/>
    <property type="evidence" value="ECO:0007669"/>
    <property type="project" value="InterPro"/>
</dbReference>
<dbReference type="OrthoDB" id="1770665at2"/>
<feature type="transmembrane region" description="Helical" evidence="10">
    <location>
        <begin position="61"/>
        <end position="81"/>
    </location>
</feature>
<evidence type="ECO:0000256" key="1">
    <source>
        <dbReference type="ARBA" id="ARBA00006139"/>
    </source>
</evidence>
<keyword evidence="2" id="KW-1003">Cell membrane</keyword>
<evidence type="ECO:0000256" key="2">
    <source>
        <dbReference type="ARBA" id="ARBA00022475"/>
    </source>
</evidence>
<dbReference type="GO" id="GO:0006508">
    <property type="term" value="P:proteolysis"/>
    <property type="evidence" value="ECO:0007669"/>
    <property type="project" value="UniProtKB-KW"/>
</dbReference>
<dbReference type="RefSeq" id="WP_039254512.1">
    <property type="nucleotide sequence ID" value="NZ_JENJ01000019.1"/>
</dbReference>
<evidence type="ECO:0000256" key="6">
    <source>
        <dbReference type="ARBA" id="ARBA00022801"/>
    </source>
</evidence>
<dbReference type="PRINTS" id="PR00781">
    <property type="entry name" value="LIPOSIGPTASE"/>
</dbReference>
<dbReference type="AlphaFoldDB" id="A0A0A0IAV2"/>
<dbReference type="Proteomes" id="UP000030012">
    <property type="component" value="Unassembled WGS sequence"/>
</dbReference>
<keyword evidence="6" id="KW-0378">Hydrolase</keyword>
<dbReference type="GO" id="GO:0004190">
    <property type="term" value="F:aspartic-type endopeptidase activity"/>
    <property type="evidence" value="ECO:0007669"/>
    <property type="project" value="UniProtKB-KW"/>
</dbReference>
<evidence type="ECO:0000256" key="3">
    <source>
        <dbReference type="ARBA" id="ARBA00022670"/>
    </source>
</evidence>
<keyword evidence="7 10" id="KW-1133">Transmembrane helix</keyword>
<accession>A0A0A0IAV2</accession>
<comment type="caution">
    <text evidence="11">The sequence shown here is derived from an EMBL/GenBank/DDBJ whole genome shotgun (WGS) entry which is preliminary data.</text>
</comment>
<proteinExistence type="inferred from homology"/>
<gene>
    <name evidence="11" type="ORF">Z968_05825</name>
</gene>
<dbReference type="EMBL" id="JENJ01000019">
    <property type="protein sequence ID" value="KGM96700.1"/>
    <property type="molecule type" value="Genomic_DNA"/>
</dbReference>
<feature type="transmembrane region" description="Helical" evidence="10">
    <location>
        <begin position="90"/>
        <end position="108"/>
    </location>
</feature>
<dbReference type="PANTHER" id="PTHR33695">
    <property type="entry name" value="LIPOPROTEIN SIGNAL PEPTIDASE"/>
    <property type="match status" value="1"/>
</dbReference>
<comment type="similarity">
    <text evidence="1 9">Belongs to the peptidase A8 family.</text>
</comment>